<dbReference type="RefSeq" id="WP_079347881.1">
    <property type="nucleotide sequence ID" value="NZ_MVAB01000001.1"/>
</dbReference>
<keyword evidence="8" id="KW-1185">Reference proteome</keyword>
<accession>A0A1V4DJD0</accession>
<comment type="pathway">
    <text evidence="1">Carbohydrate degradation; glycolysis; D-glyceraldehyde 3-phosphate and glycerone phosphate from D-glucose: step 4/4.</text>
</comment>
<gene>
    <name evidence="7" type="ORF">BW731_10235</name>
</gene>
<dbReference type="EMBL" id="MVAB01000001">
    <property type="protein sequence ID" value="OPF88522.1"/>
    <property type="molecule type" value="Genomic_DNA"/>
</dbReference>
<protein>
    <recommendedName>
        <fullName evidence="3">fructose-bisphosphate aldolase</fullName>
        <ecNumber evidence="3">4.1.2.13</ecNumber>
    </recommendedName>
    <alternativeName>
        <fullName evidence="6">Fructose-bisphosphate aldolase class I</fullName>
    </alternativeName>
</protein>
<evidence type="ECO:0000256" key="3">
    <source>
        <dbReference type="ARBA" id="ARBA00013068"/>
    </source>
</evidence>
<dbReference type="SUPFAM" id="SSF51569">
    <property type="entry name" value="Aldolase"/>
    <property type="match status" value="1"/>
</dbReference>
<evidence type="ECO:0000256" key="2">
    <source>
        <dbReference type="ARBA" id="ARBA00010387"/>
    </source>
</evidence>
<reference evidence="7 8" key="1">
    <citation type="submission" date="2017-02" db="EMBL/GenBank/DDBJ databases">
        <title>Vagococcus cremeus sp. nov., isolated from the small intestine of a marten, Martes flavigula.</title>
        <authorList>
            <person name="Tak E.J."/>
            <person name="Bae J.-W."/>
        </authorList>
    </citation>
    <scope>NUCLEOTIDE SEQUENCE [LARGE SCALE GENOMIC DNA]</scope>
    <source>
        <strain evidence="7 8">D7T301</strain>
    </source>
</reference>
<evidence type="ECO:0000256" key="4">
    <source>
        <dbReference type="ARBA" id="ARBA00023152"/>
    </source>
</evidence>
<dbReference type="Pfam" id="PF00274">
    <property type="entry name" value="Glycolytic"/>
    <property type="match status" value="1"/>
</dbReference>
<proteinExistence type="inferred from homology"/>
<dbReference type="GO" id="GO:0006096">
    <property type="term" value="P:glycolytic process"/>
    <property type="evidence" value="ECO:0007669"/>
    <property type="project" value="UniProtKB-UniPathway"/>
</dbReference>
<name>A0A1V4DJD0_9ENTE</name>
<comment type="caution">
    <text evidence="7">The sequence shown here is derived from an EMBL/GenBank/DDBJ whole genome shotgun (WGS) entry which is preliminary data.</text>
</comment>
<evidence type="ECO:0000313" key="8">
    <source>
        <dbReference type="Proteomes" id="UP000189970"/>
    </source>
</evidence>
<dbReference type="GO" id="GO:0004332">
    <property type="term" value="F:fructose-bisphosphate aldolase activity"/>
    <property type="evidence" value="ECO:0007669"/>
    <property type="project" value="UniProtKB-EC"/>
</dbReference>
<dbReference type="Proteomes" id="UP000189970">
    <property type="component" value="Unassembled WGS sequence"/>
</dbReference>
<keyword evidence="4" id="KW-0324">Glycolysis</keyword>
<sequence>MLDEKTLTMVKTHPGFIAAMDQGDLSTPGALRQYGVPDETYQTSEEMHNIIHDMRTRMIISDEFSSKYVLGVILYKDALERAIFSEPMPNYLWNKKGMLPFLKIDQGLAPLVDGVQQMAELTEFDTLVEKAKDFPFIGFKFRSLVCAANEEGIKQLVKQQFDLAKKVYSLGYLPMLEPDIDLHIIDKKQAEIYLKEALIKELNNLDTDMKIMLKLTLPSEPDFYHDLLDFPQVVRMLASSSGLRQTEADKKLSENHDMIASFSRALTEGLSYQESDMEFDFHLRQTLHAIFDASNT</sequence>
<dbReference type="EC" id="4.1.2.13" evidence="3"/>
<dbReference type="UniPathway" id="UPA00109">
    <property type="reaction ID" value="UER00183"/>
</dbReference>
<keyword evidence="5" id="KW-0456">Lyase</keyword>
<evidence type="ECO:0000256" key="5">
    <source>
        <dbReference type="ARBA" id="ARBA00023239"/>
    </source>
</evidence>
<evidence type="ECO:0000256" key="1">
    <source>
        <dbReference type="ARBA" id="ARBA00004714"/>
    </source>
</evidence>
<dbReference type="AlphaFoldDB" id="A0A1V4DJD0"/>
<organism evidence="7 8">
    <name type="scientific">Vagococcus martis</name>
    <dbReference type="NCBI Taxonomy" id="1768210"/>
    <lineage>
        <taxon>Bacteria</taxon>
        <taxon>Bacillati</taxon>
        <taxon>Bacillota</taxon>
        <taxon>Bacilli</taxon>
        <taxon>Lactobacillales</taxon>
        <taxon>Enterococcaceae</taxon>
        <taxon>Vagococcus</taxon>
    </lineage>
</organism>
<evidence type="ECO:0000256" key="6">
    <source>
        <dbReference type="ARBA" id="ARBA00029799"/>
    </source>
</evidence>
<dbReference type="InterPro" id="IPR013785">
    <property type="entry name" value="Aldolase_TIM"/>
</dbReference>
<dbReference type="InterPro" id="IPR000741">
    <property type="entry name" value="FBA_I"/>
</dbReference>
<dbReference type="Gene3D" id="3.20.20.70">
    <property type="entry name" value="Aldolase class I"/>
    <property type="match status" value="1"/>
</dbReference>
<evidence type="ECO:0000313" key="7">
    <source>
        <dbReference type="EMBL" id="OPF88522.1"/>
    </source>
</evidence>
<comment type="similarity">
    <text evidence="2">Belongs to the class I fructose-bisphosphate aldolase family.</text>
</comment>